<comment type="caution">
    <text evidence="5">The sequence shown here is derived from an EMBL/GenBank/DDBJ whole genome shotgun (WGS) entry which is preliminary data.</text>
</comment>
<dbReference type="GO" id="GO:0005524">
    <property type="term" value="F:ATP binding"/>
    <property type="evidence" value="ECO:0007669"/>
    <property type="project" value="UniProtKB-UniRule"/>
</dbReference>
<feature type="binding site" evidence="3">
    <location>
        <begin position="20"/>
        <end position="25"/>
    </location>
    <ligand>
        <name>ATP</name>
        <dbReference type="ChEBI" id="CHEBI:30616"/>
    </ligand>
</feature>
<organism evidence="5">
    <name type="scientific">candidate division WOR-3 bacterium</name>
    <dbReference type="NCBI Taxonomy" id="2052148"/>
    <lineage>
        <taxon>Bacteria</taxon>
        <taxon>Bacteria division WOR-3</taxon>
    </lineage>
</organism>
<comment type="pathway">
    <text evidence="3">Cofactor biosynthesis; coenzyme A biosynthesis; CoA from (R)-pantothenate: step 5/5.</text>
</comment>
<keyword evidence="3" id="KW-0173">Coenzyme A biosynthesis</keyword>
<keyword evidence="3" id="KW-0963">Cytoplasm</keyword>
<dbReference type="Gene3D" id="3.40.50.300">
    <property type="entry name" value="P-loop containing nucleotide triphosphate hydrolases"/>
    <property type="match status" value="1"/>
</dbReference>
<evidence type="ECO:0000313" key="5">
    <source>
        <dbReference type="EMBL" id="HEA86475.1"/>
    </source>
</evidence>
<evidence type="ECO:0000256" key="1">
    <source>
        <dbReference type="ARBA" id="ARBA00022741"/>
    </source>
</evidence>
<sequence length="220" mass="24793">MFDRQLAQERLLIGIGGNLGSGKTTVANELRRYGAKVIDADSIGRSLLRKGTAEYQKLVRAFGREILKRSGEIDRKTLAKKAFASPAALKKLNGIMHPPLLKKIKEEIANCREGLVVVDAALLFAWRLHRQMDISILVTAPDELRLARLKKSGLSLEDARQRLKMQGSDTKFWAEADFVLENCGSLAELKRKIRALWNYFYSNRLERLKAKRNSSFAHGA</sequence>
<dbReference type="GO" id="GO:0004140">
    <property type="term" value="F:dephospho-CoA kinase activity"/>
    <property type="evidence" value="ECO:0007669"/>
    <property type="project" value="UniProtKB-UniRule"/>
</dbReference>
<evidence type="ECO:0000256" key="3">
    <source>
        <dbReference type="HAMAP-Rule" id="MF_00376"/>
    </source>
</evidence>
<dbReference type="HAMAP" id="MF_00376">
    <property type="entry name" value="Dephospho_CoA_kinase"/>
    <property type="match status" value="1"/>
</dbReference>
<keyword evidence="3 5" id="KW-0808">Transferase</keyword>
<dbReference type="InterPro" id="IPR001977">
    <property type="entry name" value="Depp_CoAkinase"/>
</dbReference>
<evidence type="ECO:0000256" key="4">
    <source>
        <dbReference type="NCBIfam" id="TIGR00152"/>
    </source>
</evidence>
<proteinExistence type="inferred from homology"/>
<dbReference type="GO" id="GO:0015937">
    <property type="term" value="P:coenzyme A biosynthetic process"/>
    <property type="evidence" value="ECO:0007669"/>
    <property type="project" value="UniProtKB-UniRule"/>
</dbReference>
<dbReference type="GO" id="GO:0005737">
    <property type="term" value="C:cytoplasm"/>
    <property type="evidence" value="ECO:0007669"/>
    <property type="project" value="UniProtKB-SubCell"/>
</dbReference>
<comment type="subcellular location">
    <subcellularLocation>
        <location evidence="3">Cytoplasm</location>
    </subcellularLocation>
</comment>
<dbReference type="EC" id="2.7.1.24" evidence="3 4"/>
<dbReference type="UniPathway" id="UPA00241">
    <property type="reaction ID" value="UER00356"/>
</dbReference>
<evidence type="ECO:0000256" key="2">
    <source>
        <dbReference type="ARBA" id="ARBA00022840"/>
    </source>
</evidence>
<reference evidence="5" key="1">
    <citation type="journal article" date="2020" name="mSystems">
        <title>Genome- and Community-Level Interaction Insights into Carbon Utilization and Element Cycling Functions of Hydrothermarchaeota in Hydrothermal Sediment.</title>
        <authorList>
            <person name="Zhou Z."/>
            <person name="Liu Y."/>
            <person name="Xu W."/>
            <person name="Pan J."/>
            <person name="Luo Z.H."/>
            <person name="Li M."/>
        </authorList>
    </citation>
    <scope>NUCLEOTIDE SEQUENCE [LARGE SCALE GENOMIC DNA]</scope>
    <source>
        <strain evidence="5">SpSt-265</strain>
        <strain evidence="6">SpSt-465</strain>
    </source>
</reference>
<dbReference type="CDD" id="cd02022">
    <property type="entry name" value="DPCK"/>
    <property type="match status" value="1"/>
</dbReference>
<evidence type="ECO:0000313" key="6">
    <source>
        <dbReference type="EMBL" id="HFJ54009.1"/>
    </source>
</evidence>
<dbReference type="Pfam" id="PF01121">
    <property type="entry name" value="CoaE"/>
    <property type="match status" value="1"/>
</dbReference>
<dbReference type="InterPro" id="IPR027417">
    <property type="entry name" value="P-loop_NTPase"/>
</dbReference>
<comment type="similarity">
    <text evidence="3">Belongs to the CoaE family.</text>
</comment>
<dbReference type="PANTHER" id="PTHR10695:SF46">
    <property type="entry name" value="BIFUNCTIONAL COENZYME A SYNTHASE-RELATED"/>
    <property type="match status" value="1"/>
</dbReference>
<keyword evidence="2 3" id="KW-0067">ATP-binding</keyword>
<comment type="catalytic activity">
    <reaction evidence="3">
        <text>3'-dephospho-CoA + ATP = ADP + CoA + H(+)</text>
        <dbReference type="Rhea" id="RHEA:18245"/>
        <dbReference type="ChEBI" id="CHEBI:15378"/>
        <dbReference type="ChEBI" id="CHEBI:30616"/>
        <dbReference type="ChEBI" id="CHEBI:57287"/>
        <dbReference type="ChEBI" id="CHEBI:57328"/>
        <dbReference type="ChEBI" id="CHEBI:456216"/>
        <dbReference type="EC" id="2.7.1.24"/>
    </reaction>
</comment>
<keyword evidence="1 3" id="KW-0547">Nucleotide-binding</keyword>
<dbReference type="NCBIfam" id="TIGR00152">
    <property type="entry name" value="dephospho-CoA kinase"/>
    <property type="match status" value="1"/>
</dbReference>
<dbReference type="EMBL" id="DSLG01000002">
    <property type="protein sequence ID" value="HEA86475.1"/>
    <property type="molecule type" value="Genomic_DNA"/>
</dbReference>
<dbReference type="EMBL" id="DSTU01000006">
    <property type="protein sequence ID" value="HFJ54009.1"/>
    <property type="molecule type" value="Genomic_DNA"/>
</dbReference>
<accession>A0A7C1NBC9</accession>
<gene>
    <name evidence="3" type="primary">coaE</name>
    <name evidence="5" type="ORF">ENP94_00505</name>
    <name evidence="6" type="ORF">ENS16_04890</name>
</gene>
<keyword evidence="3 5" id="KW-0418">Kinase</keyword>
<dbReference type="PROSITE" id="PS51219">
    <property type="entry name" value="DPCK"/>
    <property type="match status" value="1"/>
</dbReference>
<dbReference type="PANTHER" id="PTHR10695">
    <property type="entry name" value="DEPHOSPHO-COA KINASE-RELATED"/>
    <property type="match status" value="1"/>
</dbReference>
<dbReference type="AlphaFoldDB" id="A0A7C1NBC9"/>
<comment type="function">
    <text evidence="3">Catalyzes the phosphorylation of the 3'-hydroxyl group of dephosphocoenzyme A to form coenzyme A.</text>
</comment>
<protein>
    <recommendedName>
        <fullName evidence="3 4">Dephospho-CoA kinase</fullName>
        <ecNumber evidence="3 4">2.7.1.24</ecNumber>
    </recommendedName>
    <alternativeName>
        <fullName evidence="3">Dephosphocoenzyme A kinase</fullName>
    </alternativeName>
</protein>
<name>A0A7C1NBC9_UNCW3</name>
<dbReference type="SUPFAM" id="SSF52540">
    <property type="entry name" value="P-loop containing nucleoside triphosphate hydrolases"/>
    <property type="match status" value="1"/>
</dbReference>